<sequence>MRLGGAKRAIVDVSGARFRKLEPSDVLYSACWEWWEDVKWSKPDIDQLKELITTFANSEGFISGVDEYTRSRFRSDATVPSSVTVYLDEWKLKRIEDVPEALADRNRRDAVCAATYGW</sequence>
<dbReference type="Proteomes" id="UP000279259">
    <property type="component" value="Unassembled WGS sequence"/>
</dbReference>
<protein>
    <submittedName>
        <fullName evidence="1">Uncharacterized protein</fullName>
    </submittedName>
</protein>
<proteinExistence type="predicted"/>
<organism evidence="1 2">
    <name type="scientific">Saitozyma podzolica</name>
    <dbReference type="NCBI Taxonomy" id="1890683"/>
    <lineage>
        <taxon>Eukaryota</taxon>
        <taxon>Fungi</taxon>
        <taxon>Dikarya</taxon>
        <taxon>Basidiomycota</taxon>
        <taxon>Agaricomycotina</taxon>
        <taxon>Tremellomycetes</taxon>
        <taxon>Tremellales</taxon>
        <taxon>Trimorphomycetaceae</taxon>
        <taxon>Saitozyma</taxon>
    </lineage>
</organism>
<dbReference type="AlphaFoldDB" id="A0A427YHC0"/>
<keyword evidence="2" id="KW-1185">Reference proteome</keyword>
<gene>
    <name evidence="1" type="ORF">EHS25_001146</name>
</gene>
<evidence type="ECO:0000313" key="2">
    <source>
        <dbReference type="Proteomes" id="UP000279259"/>
    </source>
</evidence>
<dbReference type="EMBL" id="RSCD01000010">
    <property type="protein sequence ID" value="RSH90541.1"/>
    <property type="molecule type" value="Genomic_DNA"/>
</dbReference>
<accession>A0A427YHC0</accession>
<comment type="caution">
    <text evidence="1">The sequence shown here is derived from an EMBL/GenBank/DDBJ whole genome shotgun (WGS) entry which is preliminary data.</text>
</comment>
<evidence type="ECO:0000313" key="1">
    <source>
        <dbReference type="EMBL" id="RSH90541.1"/>
    </source>
</evidence>
<name>A0A427YHC0_9TREE</name>
<reference evidence="1 2" key="1">
    <citation type="submission" date="2018-11" db="EMBL/GenBank/DDBJ databases">
        <title>Genome sequence of Saitozyma podzolica DSM 27192.</title>
        <authorList>
            <person name="Aliyu H."/>
            <person name="Gorte O."/>
            <person name="Ochsenreither K."/>
        </authorList>
    </citation>
    <scope>NUCLEOTIDE SEQUENCE [LARGE SCALE GENOMIC DNA]</scope>
    <source>
        <strain evidence="1 2">DSM 27192</strain>
    </source>
</reference>